<dbReference type="PaxDb" id="29760-VIT_04s0023g02470.t01"/>
<sequence>MGLMGLERWEVMVGWVPAAGSECDRWQRCAFGRVPQEARRREEVRLTSTKLDESGSSWFDANR</sequence>
<dbReference type="AlphaFoldDB" id="F6GWS9"/>
<gene>
    <name evidence="1" type="ordered locus">VIT_04s0023g02470</name>
</gene>
<reference evidence="2" key="1">
    <citation type="journal article" date="2007" name="Nature">
        <title>The grapevine genome sequence suggests ancestral hexaploidization in major angiosperm phyla.</title>
        <authorList>
            <consortium name="The French-Italian Public Consortium for Grapevine Genome Characterization."/>
            <person name="Jaillon O."/>
            <person name="Aury J.-M."/>
            <person name="Noel B."/>
            <person name="Policriti A."/>
            <person name="Clepet C."/>
            <person name="Casagrande A."/>
            <person name="Choisne N."/>
            <person name="Aubourg S."/>
            <person name="Vitulo N."/>
            <person name="Jubin C."/>
            <person name="Vezzi A."/>
            <person name="Legeai F."/>
            <person name="Hugueney P."/>
            <person name="Dasilva C."/>
            <person name="Horner D."/>
            <person name="Mica E."/>
            <person name="Jublot D."/>
            <person name="Poulain J."/>
            <person name="Bruyere C."/>
            <person name="Billault A."/>
            <person name="Segurens B."/>
            <person name="Gouyvenoux M."/>
            <person name="Ugarte E."/>
            <person name="Cattonaro F."/>
            <person name="Anthouard V."/>
            <person name="Vico V."/>
            <person name="Del Fabbro C."/>
            <person name="Alaux M."/>
            <person name="Di Gaspero G."/>
            <person name="Dumas V."/>
            <person name="Felice N."/>
            <person name="Paillard S."/>
            <person name="Juman I."/>
            <person name="Moroldo M."/>
            <person name="Scalabrin S."/>
            <person name="Canaguier A."/>
            <person name="Le Clainche I."/>
            <person name="Malacrida G."/>
            <person name="Durand E."/>
            <person name="Pesole G."/>
            <person name="Laucou V."/>
            <person name="Chatelet P."/>
            <person name="Merdinoglu D."/>
            <person name="Delledonne M."/>
            <person name="Pezzotti M."/>
            <person name="Lecharny A."/>
            <person name="Scarpelli C."/>
            <person name="Artiguenave F."/>
            <person name="Pe M.E."/>
            <person name="Valle G."/>
            <person name="Morgante M."/>
            <person name="Caboche M."/>
            <person name="Adam-Blondon A.-F."/>
            <person name="Weissenbach J."/>
            <person name="Quetier F."/>
            <person name="Wincker P."/>
        </authorList>
    </citation>
    <scope>NUCLEOTIDE SEQUENCE [LARGE SCALE GENOMIC DNA]</scope>
    <source>
        <strain evidence="2">cv. Pinot noir / PN40024</strain>
    </source>
</reference>
<accession>F6GWS9</accession>
<keyword evidence="2" id="KW-1185">Reference proteome</keyword>
<dbReference type="EMBL" id="FN594959">
    <property type="protein sequence ID" value="CCB44414.1"/>
    <property type="molecule type" value="Genomic_DNA"/>
</dbReference>
<name>F6GWS9_VITVI</name>
<proteinExistence type="predicted"/>
<protein>
    <submittedName>
        <fullName evidence="1">Uncharacterized protein</fullName>
    </submittedName>
</protein>
<dbReference type="HOGENOM" id="CLU_2890386_0_0_1"/>
<organism evidence="1 2">
    <name type="scientific">Vitis vinifera</name>
    <name type="common">Grape</name>
    <dbReference type="NCBI Taxonomy" id="29760"/>
    <lineage>
        <taxon>Eukaryota</taxon>
        <taxon>Viridiplantae</taxon>
        <taxon>Streptophyta</taxon>
        <taxon>Embryophyta</taxon>
        <taxon>Tracheophyta</taxon>
        <taxon>Spermatophyta</taxon>
        <taxon>Magnoliopsida</taxon>
        <taxon>eudicotyledons</taxon>
        <taxon>Gunneridae</taxon>
        <taxon>Pentapetalae</taxon>
        <taxon>rosids</taxon>
        <taxon>Vitales</taxon>
        <taxon>Vitaceae</taxon>
        <taxon>Viteae</taxon>
        <taxon>Vitis</taxon>
    </lineage>
</organism>
<evidence type="ECO:0000313" key="2">
    <source>
        <dbReference type="Proteomes" id="UP000009183"/>
    </source>
</evidence>
<dbReference type="InParanoid" id="F6GWS9"/>
<dbReference type="Proteomes" id="UP000009183">
    <property type="component" value="Chromosome 4"/>
</dbReference>
<evidence type="ECO:0000313" key="1">
    <source>
        <dbReference type="EMBL" id="CCB44414.1"/>
    </source>
</evidence>